<reference evidence="1 2" key="1">
    <citation type="submission" date="2023-12" db="EMBL/GenBank/DDBJ databases">
        <title>Baltic Sea Cyanobacteria.</title>
        <authorList>
            <person name="Delbaje E."/>
            <person name="Fewer D.P."/>
            <person name="Shishido T.K."/>
        </authorList>
    </citation>
    <scope>NUCLEOTIDE SEQUENCE [LARGE SCALE GENOMIC DNA]</scope>
    <source>
        <strain evidence="1 2">UHCC-0300</strain>
    </source>
</reference>
<dbReference type="Proteomes" id="UP001302120">
    <property type="component" value="Unassembled WGS sequence"/>
</dbReference>
<organism evidence="1 2">
    <name type="scientific">Nodularia harveyana UHCC-0300</name>
    <dbReference type="NCBI Taxonomy" id="2974287"/>
    <lineage>
        <taxon>Bacteria</taxon>
        <taxon>Bacillati</taxon>
        <taxon>Cyanobacteriota</taxon>
        <taxon>Cyanophyceae</taxon>
        <taxon>Nostocales</taxon>
        <taxon>Nodulariaceae</taxon>
        <taxon>Nodularia</taxon>
    </lineage>
</organism>
<protein>
    <submittedName>
        <fullName evidence="1">Transposase</fullName>
    </submittedName>
</protein>
<evidence type="ECO:0000313" key="1">
    <source>
        <dbReference type="EMBL" id="MEA5583425.1"/>
    </source>
</evidence>
<accession>A0ABU5UK14</accession>
<keyword evidence="2" id="KW-1185">Reference proteome</keyword>
<name>A0ABU5UK14_9CYAN</name>
<feature type="non-terminal residue" evidence="1">
    <location>
        <position position="28"/>
    </location>
</feature>
<evidence type="ECO:0000313" key="2">
    <source>
        <dbReference type="Proteomes" id="UP001302120"/>
    </source>
</evidence>
<dbReference type="EMBL" id="JAYGHG010000043">
    <property type="protein sequence ID" value="MEA5583425.1"/>
    <property type="molecule type" value="Genomic_DNA"/>
</dbReference>
<sequence length="28" mass="3222">MIVLEFKAKGKTTQYTAIYEAIRTAQFV</sequence>
<proteinExistence type="predicted"/>
<comment type="caution">
    <text evidence="1">The sequence shown here is derived from an EMBL/GenBank/DDBJ whole genome shotgun (WGS) entry which is preliminary data.</text>
</comment>
<gene>
    <name evidence="1" type="ORF">VB620_19035</name>
</gene>